<comment type="caution">
    <text evidence="3">The sequence shown here is derived from an EMBL/GenBank/DDBJ whole genome shotgun (WGS) entry which is preliminary data.</text>
</comment>
<gene>
    <name evidence="2" type="ORF">ATNIH1004_004107</name>
    <name evidence="3" type="ORF">EYZ11_009165</name>
</gene>
<organism evidence="3 4">
    <name type="scientific">Aspergillus tanneri</name>
    <dbReference type="NCBI Taxonomy" id="1220188"/>
    <lineage>
        <taxon>Eukaryota</taxon>
        <taxon>Fungi</taxon>
        <taxon>Dikarya</taxon>
        <taxon>Ascomycota</taxon>
        <taxon>Pezizomycotina</taxon>
        <taxon>Eurotiomycetes</taxon>
        <taxon>Eurotiomycetidae</taxon>
        <taxon>Eurotiales</taxon>
        <taxon>Aspergillaceae</taxon>
        <taxon>Aspergillus</taxon>
        <taxon>Aspergillus subgen. Circumdati</taxon>
    </lineage>
</organism>
<keyword evidence="1" id="KW-0732">Signal</keyword>
<feature type="chain" id="PRO_5036122086" evidence="1">
    <location>
        <begin position="18"/>
        <end position="150"/>
    </location>
</feature>
<sequence>MKPSTVLLCLVPTIAFAVDTEHVPPAVDPILPLPNTTPPVPLPEVQIPSTREDEFSSLLEPRHMVRMARPAPVKQTDGTITVAPEDTVPTTILDQWPELSQGRIGLRRLDTSPGGTKALRARSEGTLGQTPWIGMAIGLTCTGLTAVMLG</sequence>
<dbReference type="OrthoDB" id="4349001at2759"/>
<protein>
    <submittedName>
        <fullName evidence="3">Uncharacterized protein</fullName>
    </submittedName>
</protein>
<dbReference type="Proteomes" id="UP000308092">
    <property type="component" value="Unassembled WGS sequence"/>
</dbReference>
<dbReference type="STRING" id="1220188.A0A4S3J8S7"/>
<dbReference type="RefSeq" id="XP_033427585.1">
    <property type="nucleotide sequence ID" value="XM_033568779.1"/>
</dbReference>
<evidence type="ECO:0000313" key="2">
    <source>
        <dbReference type="EMBL" id="KAA8648224.1"/>
    </source>
</evidence>
<dbReference type="EMBL" id="SOSA01000421">
    <property type="protein sequence ID" value="THC91380.1"/>
    <property type="molecule type" value="Genomic_DNA"/>
</dbReference>
<keyword evidence="4" id="KW-1185">Reference proteome</keyword>
<dbReference type="EMBL" id="QUQM01000003">
    <property type="protein sequence ID" value="KAA8648224.1"/>
    <property type="molecule type" value="Genomic_DNA"/>
</dbReference>
<evidence type="ECO:0000256" key="1">
    <source>
        <dbReference type="SAM" id="SignalP"/>
    </source>
</evidence>
<dbReference type="Proteomes" id="UP000324241">
    <property type="component" value="Unassembled WGS sequence"/>
</dbReference>
<evidence type="ECO:0000313" key="4">
    <source>
        <dbReference type="Proteomes" id="UP000308092"/>
    </source>
</evidence>
<dbReference type="AlphaFoldDB" id="A0A4S3J8S7"/>
<proteinExistence type="predicted"/>
<reference evidence="2 5" key="2">
    <citation type="submission" date="2019-08" db="EMBL/GenBank/DDBJ databases">
        <title>The genome sequence of a newly discovered highly antifungal drug resistant Aspergillus species, Aspergillus tanneri NIH 1004.</title>
        <authorList>
            <person name="Mounaud S."/>
            <person name="Singh I."/>
            <person name="Joardar V."/>
            <person name="Pakala S."/>
            <person name="Pakala S."/>
            <person name="Venepally P."/>
            <person name="Chung J.K."/>
            <person name="Losada L."/>
            <person name="Nierman W.C."/>
        </authorList>
    </citation>
    <scope>NUCLEOTIDE SEQUENCE [LARGE SCALE GENOMIC DNA]</scope>
    <source>
        <strain evidence="2 5">NIH1004</strain>
    </source>
</reference>
<dbReference type="GeneID" id="54326809"/>
<dbReference type="VEuPathDB" id="FungiDB:EYZ11_009165"/>
<reference evidence="3 4" key="1">
    <citation type="submission" date="2019-03" db="EMBL/GenBank/DDBJ databases">
        <title>The genome sequence of a newly discovered highly antifungal drug resistant Aspergillus species, Aspergillus tanneri NIH 1004.</title>
        <authorList>
            <person name="Mounaud S."/>
            <person name="Singh I."/>
            <person name="Joardar V."/>
            <person name="Pakala S."/>
            <person name="Pakala S."/>
            <person name="Venepally P."/>
            <person name="Hoover J."/>
            <person name="Nierman W."/>
            <person name="Chung J."/>
            <person name="Losada L."/>
        </authorList>
    </citation>
    <scope>NUCLEOTIDE SEQUENCE [LARGE SCALE GENOMIC DNA]</scope>
    <source>
        <strain evidence="3 4">NIH1004</strain>
    </source>
</reference>
<name>A0A4S3J8S7_9EURO</name>
<evidence type="ECO:0000313" key="3">
    <source>
        <dbReference type="EMBL" id="THC91380.1"/>
    </source>
</evidence>
<evidence type="ECO:0000313" key="5">
    <source>
        <dbReference type="Proteomes" id="UP000324241"/>
    </source>
</evidence>
<accession>A0A4S3J8S7</accession>
<feature type="signal peptide" evidence="1">
    <location>
        <begin position="1"/>
        <end position="17"/>
    </location>
</feature>